<protein>
    <recommendedName>
        <fullName evidence="3">AP2/ERF domain-containing protein</fullName>
    </recommendedName>
</protein>
<accession>A0A9D2PWU6</accession>
<comment type="caution">
    <text evidence="1">The sequence shown here is derived from an EMBL/GenBank/DDBJ whole genome shotgun (WGS) entry which is preliminary data.</text>
</comment>
<dbReference type="GO" id="GO:0003677">
    <property type="term" value="F:DNA binding"/>
    <property type="evidence" value="ECO:0007669"/>
    <property type="project" value="InterPro"/>
</dbReference>
<name>A0A9D2PWU6_9FIRM</name>
<evidence type="ECO:0000313" key="2">
    <source>
        <dbReference type="Proteomes" id="UP000823863"/>
    </source>
</evidence>
<dbReference type="AlphaFoldDB" id="A0A9D2PWU6"/>
<gene>
    <name evidence="1" type="ORF">H9931_11115</name>
</gene>
<dbReference type="InterPro" id="IPR016177">
    <property type="entry name" value="DNA-bd_dom_sf"/>
</dbReference>
<dbReference type="EMBL" id="DWWB01000061">
    <property type="protein sequence ID" value="HJC67247.1"/>
    <property type="molecule type" value="Genomic_DNA"/>
</dbReference>
<proteinExistence type="predicted"/>
<evidence type="ECO:0008006" key="3">
    <source>
        <dbReference type="Google" id="ProtNLM"/>
    </source>
</evidence>
<dbReference type="SUPFAM" id="SSF54171">
    <property type="entry name" value="DNA-binding domain"/>
    <property type="match status" value="1"/>
</dbReference>
<reference evidence="1" key="1">
    <citation type="journal article" date="2021" name="PeerJ">
        <title>Extensive microbial diversity within the chicken gut microbiome revealed by metagenomics and culture.</title>
        <authorList>
            <person name="Gilroy R."/>
            <person name="Ravi A."/>
            <person name="Getino M."/>
            <person name="Pursley I."/>
            <person name="Horton D.L."/>
            <person name="Alikhan N.F."/>
            <person name="Baker D."/>
            <person name="Gharbi K."/>
            <person name="Hall N."/>
            <person name="Watson M."/>
            <person name="Adriaenssens E.M."/>
            <person name="Foster-Nyarko E."/>
            <person name="Jarju S."/>
            <person name="Secka A."/>
            <person name="Antonio M."/>
            <person name="Oren A."/>
            <person name="Chaudhuri R.R."/>
            <person name="La Ragione R."/>
            <person name="Hildebrand F."/>
            <person name="Pallen M.J."/>
        </authorList>
    </citation>
    <scope>NUCLEOTIDE SEQUENCE</scope>
    <source>
        <strain evidence="1">CHK198-12963</strain>
    </source>
</reference>
<dbReference type="Proteomes" id="UP000823863">
    <property type="component" value="Unassembled WGS sequence"/>
</dbReference>
<organism evidence="1 2">
    <name type="scientific">Candidatus Enterocloster excrementigallinarum</name>
    <dbReference type="NCBI Taxonomy" id="2838558"/>
    <lineage>
        <taxon>Bacteria</taxon>
        <taxon>Bacillati</taxon>
        <taxon>Bacillota</taxon>
        <taxon>Clostridia</taxon>
        <taxon>Lachnospirales</taxon>
        <taxon>Lachnospiraceae</taxon>
        <taxon>Enterocloster</taxon>
    </lineage>
</organism>
<reference evidence="1" key="2">
    <citation type="submission" date="2021-04" db="EMBL/GenBank/DDBJ databases">
        <authorList>
            <person name="Gilroy R."/>
        </authorList>
    </citation>
    <scope>NUCLEOTIDE SEQUENCE</scope>
    <source>
        <strain evidence="1">CHK198-12963</strain>
    </source>
</reference>
<sequence length="154" mass="17667">MALDLTGKRFGRLLVLGPDENNNSGYWKCKCDCGKIVLRSKENLCSGSTQSCGCLQRETKKQDIKKSIHFVEGTCIERIASRKEASNNTSGHRGVYRLGENSWRACIGFQGKLYHLGTYREYEQAVKAREEAEKNLYDKFLETYYKKKYQNASE</sequence>
<evidence type="ECO:0000313" key="1">
    <source>
        <dbReference type="EMBL" id="HJC67247.1"/>
    </source>
</evidence>